<reference evidence="2" key="1">
    <citation type="submission" date="2024-06" db="EMBL/GenBank/DDBJ databases">
        <title>Complete Genome Sequence of mouse commensal type strain Neisseria musculi.</title>
        <authorList>
            <person name="Thapa E."/>
            <person name="Aluvathingal J."/>
            <person name="Nadendla S."/>
            <person name="Mehta A."/>
            <person name="Tettelin H."/>
            <person name="Weyand N.J."/>
        </authorList>
    </citation>
    <scope>NUCLEOTIDE SEQUENCE</scope>
    <source>
        <strain evidence="2">NW831</strain>
    </source>
</reference>
<gene>
    <name evidence="2" type="ORF">H7A79_0246</name>
</gene>
<protein>
    <recommendedName>
        <fullName evidence="4">Lipoprotein</fullName>
    </recommendedName>
</protein>
<keyword evidence="3" id="KW-1185">Reference proteome</keyword>
<evidence type="ECO:0000256" key="1">
    <source>
        <dbReference type="SAM" id="SignalP"/>
    </source>
</evidence>
<evidence type="ECO:0000313" key="3">
    <source>
        <dbReference type="Proteomes" id="UP000516412"/>
    </source>
</evidence>
<evidence type="ECO:0000313" key="2">
    <source>
        <dbReference type="EMBL" id="QNT57924.1"/>
    </source>
</evidence>
<sequence length="76" mass="8736">MKISLLAITAAAVMLSACGEPEKNVSDNHMPVITQKDWEKSEMNKKRDRCTRENRINDTNIDCEKNIPDRRNSFNV</sequence>
<dbReference type="EMBL" id="CP060414">
    <property type="protein sequence ID" value="QNT57924.1"/>
    <property type="molecule type" value="Genomic_DNA"/>
</dbReference>
<dbReference type="PROSITE" id="PS51257">
    <property type="entry name" value="PROKAR_LIPOPROTEIN"/>
    <property type="match status" value="1"/>
</dbReference>
<dbReference type="RefSeq" id="WP_187000821.1">
    <property type="nucleotide sequence ID" value="NZ_CP060414.2"/>
</dbReference>
<dbReference type="Proteomes" id="UP000516412">
    <property type="component" value="Chromosome"/>
</dbReference>
<keyword evidence="1" id="KW-0732">Signal</keyword>
<proteinExistence type="predicted"/>
<accession>A0A7H1M8F9</accession>
<name>A0A7H1M8F9_9NEIS</name>
<evidence type="ECO:0008006" key="4">
    <source>
        <dbReference type="Google" id="ProtNLM"/>
    </source>
</evidence>
<dbReference type="AlphaFoldDB" id="A0A7H1M8F9"/>
<organism evidence="2 3">
    <name type="scientific">Neisseria musculi</name>
    <dbReference type="NCBI Taxonomy" id="1815583"/>
    <lineage>
        <taxon>Bacteria</taxon>
        <taxon>Pseudomonadati</taxon>
        <taxon>Pseudomonadota</taxon>
        <taxon>Betaproteobacteria</taxon>
        <taxon>Neisseriales</taxon>
        <taxon>Neisseriaceae</taxon>
        <taxon>Neisseria</taxon>
    </lineage>
</organism>
<dbReference type="KEGG" id="nmus:H7A79_0246"/>
<feature type="signal peptide" evidence="1">
    <location>
        <begin position="1"/>
        <end position="19"/>
    </location>
</feature>
<feature type="chain" id="PRO_5028970694" description="Lipoprotein" evidence="1">
    <location>
        <begin position="20"/>
        <end position="76"/>
    </location>
</feature>